<evidence type="ECO:0000313" key="1">
    <source>
        <dbReference type="EMBL" id="EJX03420.1"/>
    </source>
</evidence>
<sequence length="38" mass="4304">MLWPNRIRLTSLLSVPARSVIPRSNRSVRLSLARSAKT</sequence>
<reference evidence="1" key="1">
    <citation type="journal article" date="2012" name="PLoS ONE">
        <title>Gene sets for utilization of primary and secondary nutrition supplies in the distal gut of endangered iberian lynx.</title>
        <authorList>
            <person name="Alcaide M."/>
            <person name="Messina E."/>
            <person name="Richter M."/>
            <person name="Bargiela R."/>
            <person name="Peplies J."/>
            <person name="Huws S.A."/>
            <person name="Newbold C.J."/>
            <person name="Golyshin P.N."/>
            <person name="Simon M.A."/>
            <person name="Lopez G."/>
            <person name="Yakimov M.M."/>
            <person name="Ferrer M."/>
        </authorList>
    </citation>
    <scope>NUCLEOTIDE SEQUENCE</scope>
</reference>
<gene>
    <name evidence="1" type="ORF">EVA_08473</name>
</gene>
<comment type="caution">
    <text evidence="1">The sequence shown here is derived from an EMBL/GenBank/DDBJ whole genome shotgun (WGS) entry which is preliminary data.</text>
</comment>
<dbReference type="AlphaFoldDB" id="J9GT00"/>
<name>J9GT00_9ZZZZ</name>
<organism evidence="1">
    <name type="scientific">gut metagenome</name>
    <dbReference type="NCBI Taxonomy" id="749906"/>
    <lineage>
        <taxon>unclassified sequences</taxon>
        <taxon>metagenomes</taxon>
        <taxon>organismal metagenomes</taxon>
    </lineage>
</organism>
<proteinExistence type="predicted"/>
<protein>
    <submittedName>
        <fullName evidence="1">Uncharacterized protein</fullName>
    </submittedName>
</protein>
<dbReference type="EMBL" id="AMCI01002169">
    <property type="protein sequence ID" value="EJX03420.1"/>
    <property type="molecule type" value="Genomic_DNA"/>
</dbReference>
<accession>J9GT00</accession>